<dbReference type="InterPro" id="IPR046373">
    <property type="entry name" value="Acyl-CoA_Oxase/DH_mid-dom_sf"/>
</dbReference>
<evidence type="ECO:0000313" key="8">
    <source>
        <dbReference type="EMBL" id="PCG08473.1"/>
    </source>
</evidence>
<dbReference type="InterPro" id="IPR009075">
    <property type="entry name" value="AcylCo_DH/oxidase_C"/>
</dbReference>
<dbReference type="GO" id="GO:0050660">
    <property type="term" value="F:flavin adenine dinucleotide binding"/>
    <property type="evidence" value="ECO:0007669"/>
    <property type="project" value="InterPro"/>
</dbReference>
<evidence type="ECO:0000256" key="4">
    <source>
        <dbReference type="ARBA" id="ARBA00022827"/>
    </source>
</evidence>
<reference evidence="8 9" key="1">
    <citation type="submission" date="2017-09" db="EMBL/GenBank/DDBJ databases">
        <title>Sphingomonas ginsenosidimutans KACC 14949, whole genome shotgun sequence.</title>
        <authorList>
            <person name="Feng G."/>
            <person name="Zhu H."/>
        </authorList>
    </citation>
    <scope>NUCLEOTIDE SEQUENCE [LARGE SCALE GENOMIC DNA]</scope>
    <source>
        <strain evidence="8 9">KACC 14949</strain>
    </source>
</reference>
<organism evidence="8 9">
    <name type="scientific">Sphingomonas ginsenosidimutans</name>
    <dbReference type="NCBI Taxonomy" id="862134"/>
    <lineage>
        <taxon>Bacteria</taxon>
        <taxon>Pseudomonadati</taxon>
        <taxon>Pseudomonadota</taxon>
        <taxon>Alphaproteobacteria</taxon>
        <taxon>Sphingomonadales</taxon>
        <taxon>Sphingomonadaceae</taxon>
        <taxon>Sphingomonas</taxon>
    </lineage>
</organism>
<dbReference type="SUPFAM" id="SSF56645">
    <property type="entry name" value="Acyl-CoA dehydrogenase NM domain-like"/>
    <property type="match status" value="1"/>
</dbReference>
<evidence type="ECO:0000256" key="1">
    <source>
        <dbReference type="ARBA" id="ARBA00001974"/>
    </source>
</evidence>
<dbReference type="SUPFAM" id="SSF47203">
    <property type="entry name" value="Acyl-CoA dehydrogenase C-terminal domain-like"/>
    <property type="match status" value="1"/>
</dbReference>
<dbReference type="Pfam" id="PF02771">
    <property type="entry name" value="Acyl-CoA_dh_N"/>
    <property type="match status" value="1"/>
</dbReference>
<dbReference type="Gene3D" id="2.40.110.10">
    <property type="entry name" value="Butyryl-CoA Dehydrogenase, subunit A, domain 2"/>
    <property type="match status" value="1"/>
</dbReference>
<proteinExistence type="inferred from homology"/>
<evidence type="ECO:0000313" key="9">
    <source>
        <dbReference type="Proteomes" id="UP000218784"/>
    </source>
</evidence>
<name>A0A2A4HWU9_9SPHN</name>
<evidence type="ECO:0000256" key="3">
    <source>
        <dbReference type="ARBA" id="ARBA00022630"/>
    </source>
</evidence>
<comment type="cofactor">
    <cofactor evidence="1">
        <name>FAD</name>
        <dbReference type="ChEBI" id="CHEBI:57692"/>
    </cofactor>
</comment>
<evidence type="ECO:0000256" key="5">
    <source>
        <dbReference type="ARBA" id="ARBA00023002"/>
    </source>
</evidence>
<comment type="caution">
    <text evidence="8">The sequence shown here is derived from an EMBL/GenBank/DDBJ whole genome shotgun (WGS) entry which is preliminary data.</text>
</comment>
<dbReference type="AlphaFoldDB" id="A0A2A4HWU9"/>
<comment type="similarity">
    <text evidence="2">Belongs to the acyl-CoA dehydrogenase family.</text>
</comment>
<feature type="domain" description="Acyl-CoA dehydrogenase/oxidase N-terminal" evidence="7">
    <location>
        <begin position="16"/>
        <end position="77"/>
    </location>
</feature>
<dbReference type="PANTHER" id="PTHR43884">
    <property type="entry name" value="ACYL-COA DEHYDROGENASE"/>
    <property type="match status" value="1"/>
</dbReference>
<keyword evidence="3" id="KW-0285">Flavoprotein</keyword>
<gene>
    <name evidence="8" type="ORF">COA17_12360</name>
</gene>
<dbReference type="InterPro" id="IPR013786">
    <property type="entry name" value="AcylCoA_DH/ox_N"/>
</dbReference>
<protein>
    <submittedName>
        <fullName evidence="8">Pimeloyl-CoA dehydrogenase small subunit</fullName>
    </submittedName>
</protein>
<dbReference type="CDD" id="cd00567">
    <property type="entry name" value="ACAD"/>
    <property type="match status" value="1"/>
</dbReference>
<dbReference type="Gene3D" id="1.20.140.10">
    <property type="entry name" value="Butyryl-CoA Dehydrogenase, subunit A, domain 3"/>
    <property type="match status" value="1"/>
</dbReference>
<keyword evidence="5" id="KW-0560">Oxidoreductase</keyword>
<evidence type="ECO:0000259" key="6">
    <source>
        <dbReference type="Pfam" id="PF00441"/>
    </source>
</evidence>
<sequence>MNVEQALREALDRHLASARDGSTALGAAGVFGLIVPEELGGLGLDVSTAGAVLDMLGEHCEPTSFLETCVIAAQLLQGARTPAGEGVLRDIAKGATVAVAGLDPRLRPGVSATPTAVGWRLDGDAQLVLDGASADYLLVAAQTERYTSALLVVPATTDGVIAKAYPTIDGRAAADLRFINAEAALLATDVEDALSEAGDIALACLASEASGLMRRLVRDTVAYAREREQFGQPIARFQVIQHRLADMHIQARRATAIAARACQALGGHWAERARLVSAAKVTVADAGRFVGQNAVQLHGGMGMTQDLPVGRCFKRLTVIEHELGSADQHRQRFGRMTAQLAV</sequence>
<dbReference type="InterPro" id="IPR037069">
    <property type="entry name" value="AcylCoA_DH/ox_N_sf"/>
</dbReference>
<dbReference type="InterPro" id="IPR036250">
    <property type="entry name" value="AcylCo_DH-like_C"/>
</dbReference>
<dbReference type="Proteomes" id="UP000218784">
    <property type="component" value="Unassembled WGS sequence"/>
</dbReference>
<feature type="domain" description="Acyl-CoA dehydrogenase/oxidase C-terminal" evidence="6">
    <location>
        <begin position="204"/>
        <end position="332"/>
    </location>
</feature>
<dbReference type="Gene3D" id="1.10.540.10">
    <property type="entry name" value="Acyl-CoA dehydrogenase/oxidase, N-terminal domain"/>
    <property type="match status" value="1"/>
</dbReference>
<dbReference type="EMBL" id="NWVD01000005">
    <property type="protein sequence ID" value="PCG08473.1"/>
    <property type="molecule type" value="Genomic_DNA"/>
</dbReference>
<evidence type="ECO:0000259" key="7">
    <source>
        <dbReference type="Pfam" id="PF02771"/>
    </source>
</evidence>
<accession>A0A2A4HWU9</accession>
<keyword evidence="9" id="KW-1185">Reference proteome</keyword>
<dbReference type="GO" id="GO:0003995">
    <property type="term" value="F:acyl-CoA dehydrogenase activity"/>
    <property type="evidence" value="ECO:0007669"/>
    <property type="project" value="TreeGrafter"/>
</dbReference>
<dbReference type="PANTHER" id="PTHR43884:SF20">
    <property type="entry name" value="ACYL-COA DEHYDROGENASE FADE28"/>
    <property type="match status" value="1"/>
</dbReference>
<dbReference type="InterPro" id="IPR009100">
    <property type="entry name" value="AcylCoA_DH/oxidase_NM_dom_sf"/>
</dbReference>
<evidence type="ECO:0000256" key="2">
    <source>
        <dbReference type="ARBA" id="ARBA00009347"/>
    </source>
</evidence>
<dbReference type="Pfam" id="PF00441">
    <property type="entry name" value="Acyl-CoA_dh_1"/>
    <property type="match status" value="1"/>
</dbReference>
<keyword evidence="4" id="KW-0274">FAD</keyword>